<protein>
    <submittedName>
        <fullName evidence="2">Superinfection exclusion B family protein</fullName>
    </submittedName>
</protein>
<accession>A0ABY5E715</accession>
<proteinExistence type="predicted"/>
<evidence type="ECO:0000313" key="2">
    <source>
        <dbReference type="EMBL" id="UTJ07937.1"/>
    </source>
</evidence>
<dbReference type="RefSeq" id="WP_254578111.1">
    <property type="nucleotide sequence ID" value="NZ_CP100595.1"/>
</dbReference>
<dbReference type="Pfam" id="PF14163">
    <property type="entry name" value="SieB"/>
    <property type="match status" value="1"/>
</dbReference>
<keyword evidence="1" id="KW-1133">Transmembrane helix</keyword>
<dbReference type="InterPro" id="IPR025982">
    <property type="entry name" value="SieB"/>
</dbReference>
<keyword evidence="1" id="KW-0812">Transmembrane</keyword>
<feature type="transmembrane region" description="Helical" evidence="1">
    <location>
        <begin position="12"/>
        <end position="33"/>
    </location>
</feature>
<keyword evidence="3" id="KW-1185">Reference proteome</keyword>
<name>A0ABY5E715_9BACT</name>
<evidence type="ECO:0000313" key="3">
    <source>
        <dbReference type="Proteomes" id="UP001060012"/>
    </source>
</evidence>
<dbReference type="Proteomes" id="UP001060012">
    <property type="component" value="Chromosome"/>
</dbReference>
<gene>
    <name evidence="2" type="ORF">NJU99_00085</name>
</gene>
<evidence type="ECO:0000256" key="1">
    <source>
        <dbReference type="SAM" id="Phobius"/>
    </source>
</evidence>
<dbReference type="EMBL" id="CP100595">
    <property type="protein sequence ID" value="UTJ07937.1"/>
    <property type="molecule type" value="Genomic_DNA"/>
</dbReference>
<sequence length="124" mass="14153">MSDNYKSYLGITFLLSSIIVVIKSIDYLFVSIIKEYIDDYKSLKNIKQLLENCSADEKEYLKKYIEEDKSTFYFPISDGIANGLKLKGILFVSSNIGTHGATFPFNIQPHVKKTLLNYPNIIKA</sequence>
<keyword evidence="1" id="KW-0472">Membrane</keyword>
<reference evidence="2" key="1">
    <citation type="submission" date="2022-07" db="EMBL/GenBank/DDBJ databases">
        <title>Arcobacter roscoffensis sp. nov., a marine bacterium isolated from coastal seawater collected from Roscoff, France.</title>
        <authorList>
            <person name="Pascual J."/>
            <person name="Lepeaux C."/>
            <person name="Methner A."/>
            <person name="Overmann J."/>
        </authorList>
    </citation>
    <scope>NUCLEOTIDE SEQUENCE</scope>
    <source>
        <strain evidence="2">ARW1-2F2</strain>
    </source>
</reference>
<organism evidence="2 3">
    <name type="scientific">Arcobacter roscoffensis</name>
    <dbReference type="NCBI Taxonomy" id="2961520"/>
    <lineage>
        <taxon>Bacteria</taxon>
        <taxon>Pseudomonadati</taxon>
        <taxon>Campylobacterota</taxon>
        <taxon>Epsilonproteobacteria</taxon>
        <taxon>Campylobacterales</taxon>
        <taxon>Arcobacteraceae</taxon>
        <taxon>Arcobacter</taxon>
    </lineage>
</organism>